<sequence length="193" mass="21747">MSPIPPPGEEKQQSRLVRLLSRFRADRRGVTMIEFAFVGGPFLLLLFSILEVGISFFVNQVIDNAMLTTARLIRTGQAQLQGFDAAKFKTEILKNAAGFPLSNERLYVDVEKLNNFAAFTPKPLIDENGNVKDDFGYDDGEAGDIIIVRVLYRWPMVTNWLRLNYADLASGDRLLTSVAIFRNEPFPWKSKGS</sequence>
<feature type="transmembrane region" description="Helical" evidence="1">
    <location>
        <begin position="32"/>
        <end position="58"/>
    </location>
</feature>
<keyword evidence="4" id="KW-1185">Reference proteome</keyword>
<evidence type="ECO:0000259" key="2">
    <source>
        <dbReference type="Pfam" id="PF07811"/>
    </source>
</evidence>
<name>A0A839ABF8_9HYPH</name>
<proteinExistence type="predicted"/>
<evidence type="ECO:0000313" key="4">
    <source>
        <dbReference type="Proteomes" id="UP000541109"/>
    </source>
</evidence>
<dbReference type="RefSeq" id="WP_182162440.1">
    <property type="nucleotide sequence ID" value="NZ_JACFXV010000038.1"/>
</dbReference>
<organism evidence="3 4">
    <name type="scientific">Stappia albiluteola</name>
    <dbReference type="NCBI Taxonomy" id="2758565"/>
    <lineage>
        <taxon>Bacteria</taxon>
        <taxon>Pseudomonadati</taxon>
        <taxon>Pseudomonadota</taxon>
        <taxon>Alphaproteobacteria</taxon>
        <taxon>Hyphomicrobiales</taxon>
        <taxon>Stappiaceae</taxon>
        <taxon>Stappia</taxon>
    </lineage>
</organism>
<evidence type="ECO:0000256" key="1">
    <source>
        <dbReference type="SAM" id="Phobius"/>
    </source>
</evidence>
<dbReference type="AlphaFoldDB" id="A0A839ABF8"/>
<evidence type="ECO:0000313" key="3">
    <source>
        <dbReference type="EMBL" id="MBA5776237.1"/>
    </source>
</evidence>
<dbReference type="Pfam" id="PF07811">
    <property type="entry name" value="TadE"/>
    <property type="match status" value="1"/>
</dbReference>
<keyword evidence="1" id="KW-0472">Membrane</keyword>
<keyword evidence="1" id="KW-1133">Transmembrane helix</keyword>
<gene>
    <name evidence="3" type="ORF">H2509_03765</name>
</gene>
<feature type="domain" description="TadE-like" evidence="2">
    <location>
        <begin position="29"/>
        <end position="71"/>
    </location>
</feature>
<protein>
    <submittedName>
        <fullName evidence="3">Pilus assembly protein</fullName>
    </submittedName>
</protein>
<accession>A0A839ABF8</accession>
<dbReference type="EMBL" id="JACFXV010000038">
    <property type="protein sequence ID" value="MBA5776237.1"/>
    <property type="molecule type" value="Genomic_DNA"/>
</dbReference>
<dbReference type="Proteomes" id="UP000541109">
    <property type="component" value="Unassembled WGS sequence"/>
</dbReference>
<comment type="caution">
    <text evidence="3">The sequence shown here is derived from an EMBL/GenBank/DDBJ whole genome shotgun (WGS) entry which is preliminary data.</text>
</comment>
<dbReference type="InterPro" id="IPR012495">
    <property type="entry name" value="TadE-like_dom"/>
</dbReference>
<reference evidence="3 4" key="1">
    <citation type="submission" date="2020-07" db="EMBL/GenBank/DDBJ databases">
        <title>Stappia sp., F7233, whole genome shotgun sequencing project.</title>
        <authorList>
            <person name="Jiang S."/>
            <person name="Liu Z.W."/>
            <person name="Du Z.J."/>
        </authorList>
    </citation>
    <scope>NUCLEOTIDE SEQUENCE [LARGE SCALE GENOMIC DNA]</scope>
    <source>
        <strain evidence="3 4">F7233</strain>
    </source>
</reference>
<keyword evidence="1" id="KW-0812">Transmembrane</keyword>